<name>A0AAE1KG54_PETCI</name>
<protein>
    <submittedName>
        <fullName evidence="1">Uncharacterized protein</fullName>
    </submittedName>
</protein>
<sequence>MTSGDKAIHFLSTPPAYLLHPSAYSPHLLLLTSRTPPHLPYSTPPPLLHPTCLHSKNVLILLPNPPDKCQGQVPLPWLHPESVWCLHS</sequence>
<reference evidence="1" key="1">
    <citation type="submission" date="2023-10" db="EMBL/GenBank/DDBJ databases">
        <title>Genome assemblies of two species of porcelain crab, Petrolisthes cinctipes and Petrolisthes manimaculis (Anomura: Porcellanidae).</title>
        <authorList>
            <person name="Angst P."/>
        </authorList>
    </citation>
    <scope>NUCLEOTIDE SEQUENCE</scope>
    <source>
        <strain evidence="1">PB745_01</strain>
        <tissue evidence="1">Gill</tissue>
    </source>
</reference>
<organism evidence="1 2">
    <name type="scientific">Petrolisthes cinctipes</name>
    <name type="common">Flat porcelain crab</name>
    <dbReference type="NCBI Taxonomy" id="88211"/>
    <lineage>
        <taxon>Eukaryota</taxon>
        <taxon>Metazoa</taxon>
        <taxon>Ecdysozoa</taxon>
        <taxon>Arthropoda</taxon>
        <taxon>Crustacea</taxon>
        <taxon>Multicrustacea</taxon>
        <taxon>Malacostraca</taxon>
        <taxon>Eumalacostraca</taxon>
        <taxon>Eucarida</taxon>
        <taxon>Decapoda</taxon>
        <taxon>Pleocyemata</taxon>
        <taxon>Anomura</taxon>
        <taxon>Galatheoidea</taxon>
        <taxon>Porcellanidae</taxon>
        <taxon>Petrolisthes</taxon>
    </lineage>
</organism>
<keyword evidence="2" id="KW-1185">Reference proteome</keyword>
<dbReference type="Proteomes" id="UP001286313">
    <property type="component" value="Unassembled WGS sequence"/>
</dbReference>
<proteinExistence type="predicted"/>
<comment type="caution">
    <text evidence="1">The sequence shown here is derived from an EMBL/GenBank/DDBJ whole genome shotgun (WGS) entry which is preliminary data.</text>
</comment>
<accession>A0AAE1KG54</accession>
<gene>
    <name evidence="1" type="ORF">Pcinc_023125</name>
</gene>
<dbReference type="EMBL" id="JAWQEG010002472">
    <property type="protein sequence ID" value="KAK3871748.1"/>
    <property type="molecule type" value="Genomic_DNA"/>
</dbReference>
<evidence type="ECO:0000313" key="1">
    <source>
        <dbReference type="EMBL" id="KAK3871748.1"/>
    </source>
</evidence>
<dbReference type="AlphaFoldDB" id="A0AAE1KG54"/>
<evidence type="ECO:0000313" key="2">
    <source>
        <dbReference type="Proteomes" id="UP001286313"/>
    </source>
</evidence>